<dbReference type="InterPro" id="IPR004242">
    <property type="entry name" value="Transposase_21"/>
</dbReference>
<evidence type="ECO:0000313" key="3">
    <source>
        <dbReference type="EMBL" id="AAX94814.1"/>
    </source>
</evidence>
<dbReference type="AlphaFoldDB" id="Q2R5U9"/>
<protein>
    <submittedName>
        <fullName evidence="3">Transposon protein, putative, CACTA, En/Spm sub-class</fullName>
    </submittedName>
</protein>
<dbReference type="EMBL" id="AC146913">
    <property type="protein sequence ID" value="AAX94814.1"/>
    <property type="molecule type" value="Genomic_DNA"/>
</dbReference>
<dbReference type="Pfam" id="PF02992">
    <property type="entry name" value="Transposase_21"/>
    <property type="match status" value="1"/>
</dbReference>
<evidence type="ECO:0000313" key="4">
    <source>
        <dbReference type="Proteomes" id="UP000000763"/>
    </source>
</evidence>
<proteinExistence type="predicted"/>
<dbReference type="Proteomes" id="UP000000763">
    <property type="component" value="Chromosome 11"/>
</dbReference>
<dbReference type="InterPro" id="IPR029480">
    <property type="entry name" value="Transpos_assoc"/>
</dbReference>
<name>Q2R5U9_ORYSJ</name>
<sequence length="1154" mass="132062">MESQEWMYHWSRFLSPYRNEVSKFIGIAKAHAEKNNMRKIICPCANCKNEIAWDFDDAFKVKEYLVTRGFMDKYEIWTRHGEEQVDGPKNVVPTQVEDMVHDDGSVEDKIDLEEMLHHAEPEVLMGSARGLNNFEALQKAAKEVLYDESKGCDSEFTTLRSVLELMRLKARHGWSDTSFDSLLELLQKMLPRPNSLPSSTYQAKKLICPLSLGVEKIHACVNHCILYRKEYASLDECPTCGASRYKSNSNIGLEPFEATEGRQRKIPQLVMWYLPGPRQPGIDIDVFLKPLLEDMADLWKEGLKVWDEYLREYFTVKAIFFMTINDYPAMFSVSGQIKGKTGCVICLNGTYYRYHPGSNKLVYMRHRRFLRTNHKYRKMKAEFDGTEETDPAPKPTSGEKKHSIFFKYLPYWKDLEVRHAIDVMHLEKNVFDNIVGTLLDMPKKTKDGLQSKIDLVEMGIREELHPQEGEKNGKVYLPPACFTLTPEEKKSFCNSLRDVRVPIGFSSNISRLVSMKDLLVSGYNSHDCHVLLTVFLAIAIRAIKPENLKVAITRLCYFFNAVSQKDDPWVLANRMAQVFYVKDPSNLKKDIVLPGKQKILGVDGVEDVEDYNQYDSMPLYSQFVQKIKNVETSTQKTVKPYMRTDGYVNLSNFLNNMLEGSSDSDVADEDEEYSSPSDPCPSSSPKRRKKGDGEECDKDYIPPKEGETAPRRSKRQPKKKVPSKDDNVPANTTGTNKSERSTKAKKRKGERSVNRKDEGFHVVTHVSPKGEPLAPKTARAKFSSQCGIIVREKIPITVKDWDHVSNGDKEVLWKELKKIFQFPDGSEAAVSNYALQTMAKSWRGWKTTLNKKFVKTGRTPFLTYANITPNQWDDFLTLKNSPEEIQRSQKYAELAKKNKFPHRLGSAGYTPKVEQWTKEEDEIRKKGQPVPMEEWTQRSRNWKGSFRPKREKDMLSTALGTPEHGGRVRGVSSKMSWKEGFKNDPHKKREAYKDKLRDEGAAEFERQMMDFCVKHMLLPRPETKEPEPDYPFDDLKENTPCRLHIPIGDLHSRWLTGGRSPRLRRPFSAASDNAFPSSASQSNVGLWASSRRWVLRLNIFWASIRPWVTVFGCLAAARPLPECGGPTGRSAMAANTTISIFSVANIVMSIFSLV</sequence>
<accession>Q2R5U9</accession>
<evidence type="ECO:0000256" key="1">
    <source>
        <dbReference type="SAM" id="MobiDB-lite"/>
    </source>
</evidence>
<evidence type="ECO:0000259" key="2">
    <source>
        <dbReference type="Pfam" id="PF13963"/>
    </source>
</evidence>
<reference evidence="4" key="2">
    <citation type="journal article" date="2008" name="Nucleic Acids Res.">
        <title>The rice annotation project database (RAP-DB): 2008 update.</title>
        <authorList>
            <consortium name="The rice annotation project (RAP)"/>
        </authorList>
    </citation>
    <scope>GENOME REANNOTATION</scope>
    <source>
        <strain evidence="4">cv. Nipponbare</strain>
    </source>
</reference>
<feature type="region of interest" description="Disordered" evidence="1">
    <location>
        <begin position="659"/>
        <end position="760"/>
    </location>
</feature>
<feature type="compositionally biased region" description="Basic and acidic residues" evidence="1">
    <location>
        <begin position="750"/>
        <end position="760"/>
    </location>
</feature>
<feature type="domain" description="Transposase-associated" evidence="2">
    <location>
        <begin position="5"/>
        <end position="82"/>
    </location>
</feature>
<feature type="compositionally biased region" description="Basic and acidic residues" evidence="1">
    <location>
        <begin position="698"/>
        <end position="710"/>
    </location>
</feature>
<gene>
    <name evidence="3" type="ordered locus">LOC_Os11g23760</name>
</gene>
<dbReference type="PANTHER" id="PTHR10775:SF179">
    <property type="entry name" value="TRANSPOSON, EN_SPM-LIKE, TRANSPOSASE-ASSOCIATED DOMAIN PROTEIN"/>
    <property type="match status" value="1"/>
</dbReference>
<organism evidence="3 4">
    <name type="scientific">Oryza sativa subsp. japonica</name>
    <name type="common">Rice</name>
    <dbReference type="NCBI Taxonomy" id="39947"/>
    <lineage>
        <taxon>Eukaryota</taxon>
        <taxon>Viridiplantae</taxon>
        <taxon>Streptophyta</taxon>
        <taxon>Embryophyta</taxon>
        <taxon>Tracheophyta</taxon>
        <taxon>Spermatophyta</taxon>
        <taxon>Magnoliopsida</taxon>
        <taxon>Liliopsida</taxon>
        <taxon>Poales</taxon>
        <taxon>Poaceae</taxon>
        <taxon>BOP clade</taxon>
        <taxon>Oryzoideae</taxon>
        <taxon>Oryzeae</taxon>
        <taxon>Oryzinae</taxon>
        <taxon>Oryza</taxon>
        <taxon>Oryza sativa</taxon>
    </lineage>
</organism>
<dbReference type="Pfam" id="PF13963">
    <property type="entry name" value="Transpos_assoc"/>
    <property type="match status" value="1"/>
</dbReference>
<feature type="compositionally biased region" description="Low complexity" evidence="1">
    <location>
        <begin position="674"/>
        <end position="684"/>
    </location>
</feature>
<reference evidence="4" key="1">
    <citation type="journal article" date="2005" name="Nature">
        <title>The map-based sequence of the rice genome.</title>
        <authorList>
            <consortium name="International rice genome sequencing project (IRGSP)"/>
            <person name="Matsumoto T."/>
            <person name="Wu J."/>
            <person name="Kanamori H."/>
            <person name="Katayose Y."/>
            <person name="Fujisawa M."/>
            <person name="Namiki N."/>
            <person name="Mizuno H."/>
            <person name="Yamamoto K."/>
            <person name="Antonio B.A."/>
            <person name="Baba T."/>
            <person name="Sakata K."/>
            <person name="Nagamura Y."/>
            <person name="Aoki H."/>
            <person name="Arikawa K."/>
            <person name="Arita K."/>
            <person name="Bito T."/>
            <person name="Chiden Y."/>
            <person name="Fujitsuka N."/>
            <person name="Fukunaka R."/>
            <person name="Hamada M."/>
            <person name="Harada C."/>
            <person name="Hayashi A."/>
            <person name="Hijishita S."/>
            <person name="Honda M."/>
            <person name="Hosokawa S."/>
            <person name="Ichikawa Y."/>
            <person name="Idonuma A."/>
            <person name="Iijima M."/>
            <person name="Ikeda M."/>
            <person name="Ikeno M."/>
            <person name="Ito K."/>
            <person name="Ito S."/>
            <person name="Ito T."/>
            <person name="Ito Y."/>
            <person name="Ito Y."/>
            <person name="Iwabuchi A."/>
            <person name="Kamiya K."/>
            <person name="Karasawa W."/>
            <person name="Kurita K."/>
            <person name="Katagiri S."/>
            <person name="Kikuta A."/>
            <person name="Kobayashi H."/>
            <person name="Kobayashi N."/>
            <person name="Machita K."/>
            <person name="Maehara T."/>
            <person name="Masukawa M."/>
            <person name="Mizubayashi T."/>
            <person name="Mukai Y."/>
            <person name="Nagasaki H."/>
            <person name="Nagata Y."/>
            <person name="Naito S."/>
            <person name="Nakashima M."/>
            <person name="Nakama Y."/>
            <person name="Nakamichi Y."/>
            <person name="Nakamura M."/>
            <person name="Meguro A."/>
            <person name="Negishi M."/>
            <person name="Ohta I."/>
            <person name="Ohta T."/>
            <person name="Okamoto M."/>
            <person name="Ono N."/>
            <person name="Saji S."/>
            <person name="Sakaguchi M."/>
            <person name="Sakai K."/>
            <person name="Shibata M."/>
            <person name="Shimokawa T."/>
            <person name="Song J."/>
            <person name="Takazaki Y."/>
            <person name="Terasawa K."/>
            <person name="Tsugane M."/>
            <person name="Tsuji K."/>
            <person name="Ueda S."/>
            <person name="Waki K."/>
            <person name="Yamagata H."/>
            <person name="Yamamoto M."/>
            <person name="Yamamoto S."/>
            <person name="Yamane H."/>
            <person name="Yoshiki S."/>
            <person name="Yoshihara R."/>
            <person name="Yukawa K."/>
            <person name="Zhong H."/>
            <person name="Yano M."/>
            <person name="Yuan Q."/>
            <person name="Ouyang S."/>
            <person name="Liu J."/>
            <person name="Jones K.M."/>
            <person name="Gansberger K."/>
            <person name="Moffat K."/>
            <person name="Hill J."/>
            <person name="Bera J."/>
            <person name="Fadrosh D."/>
            <person name="Jin S."/>
            <person name="Johri S."/>
            <person name="Kim M."/>
            <person name="Overton L."/>
            <person name="Reardon M."/>
            <person name="Tsitrin T."/>
            <person name="Vuong H."/>
            <person name="Weaver B."/>
            <person name="Ciecko A."/>
            <person name="Tallon L."/>
            <person name="Jackson J."/>
            <person name="Pai G."/>
            <person name="Aken S.V."/>
            <person name="Utterback T."/>
            <person name="Reidmuller S."/>
            <person name="Feldblyum T."/>
            <person name="Hsiao J."/>
            <person name="Zismann V."/>
            <person name="Iobst S."/>
            <person name="de Vazeille A.R."/>
            <person name="Buell C.R."/>
            <person name="Ying K."/>
            <person name="Li Y."/>
            <person name="Lu T."/>
            <person name="Huang Y."/>
            <person name="Zhao Q."/>
            <person name="Feng Q."/>
            <person name="Zhang L."/>
            <person name="Zhu J."/>
            <person name="Weng Q."/>
            <person name="Mu J."/>
            <person name="Lu Y."/>
            <person name="Fan D."/>
            <person name="Liu Y."/>
            <person name="Guan J."/>
            <person name="Zhang Y."/>
            <person name="Yu S."/>
            <person name="Liu X."/>
            <person name="Zhang Y."/>
            <person name="Hong G."/>
            <person name="Han B."/>
            <person name="Choisne N."/>
            <person name="Demange N."/>
            <person name="Orjeda G."/>
            <person name="Samain S."/>
            <person name="Cattolico L."/>
            <person name="Pelletier E."/>
            <person name="Couloux A."/>
            <person name="Segurens B."/>
            <person name="Wincker P."/>
            <person name="D'Hont A."/>
            <person name="Scarpelli C."/>
            <person name="Weissenbach J."/>
            <person name="Salanoubat M."/>
            <person name="Quetier F."/>
            <person name="Yu Y."/>
            <person name="Kim H.R."/>
            <person name="Rambo T."/>
            <person name="Currie J."/>
            <person name="Collura K."/>
            <person name="Luo M."/>
            <person name="Yang T."/>
            <person name="Ammiraju J.S.S."/>
            <person name="Engler F."/>
            <person name="Soderlund C."/>
            <person name="Wing R.A."/>
            <person name="Palmer L.E."/>
            <person name="de la Bastide M."/>
            <person name="Spiegel L."/>
            <person name="Nascimento L."/>
            <person name="Zutavern T."/>
            <person name="O'Shaughnessy A."/>
            <person name="Dike S."/>
            <person name="Dedhia N."/>
            <person name="Preston R."/>
            <person name="Balija V."/>
            <person name="McCombie W.R."/>
            <person name="Chow T."/>
            <person name="Chen H."/>
            <person name="Chung M."/>
            <person name="Chen C."/>
            <person name="Shaw J."/>
            <person name="Wu H."/>
            <person name="Hsiao K."/>
            <person name="Chao Y."/>
            <person name="Chu M."/>
            <person name="Cheng C."/>
            <person name="Hour A."/>
            <person name="Lee P."/>
            <person name="Lin S."/>
            <person name="Lin Y."/>
            <person name="Liou J."/>
            <person name="Liu S."/>
            <person name="Hsing Y."/>
            <person name="Raghuvanshi S."/>
            <person name="Mohanty A."/>
            <person name="Bharti A.K."/>
            <person name="Gaur A."/>
            <person name="Gupta V."/>
            <person name="Kumar D."/>
            <person name="Ravi V."/>
            <person name="Vij S."/>
            <person name="Kapur A."/>
            <person name="Khurana P."/>
            <person name="Khurana P."/>
            <person name="Khurana J.P."/>
            <person name="Tyagi A.K."/>
            <person name="Gaikwad K."/>
            <person name="Singh A."/>
            <person name="Dalal V."/>
            <person name="Srivastava S."/>
            <person name="Dixit A."/>
            <person name="Pal A.K."/>
            <person name="Ghazi I.A."/>
            <person name="Yadav M."/>
            <person name="Pandit A."/>
            <person name="Bhargava A."/>
            <person name="Sureshbabu K."/>
            <person name="Batra K."/>
            <person name="Sharma T.R."/>
            <person name="Mohapatra T."/>
            <person name="Singh N.K."/>
            <person name="Messing J."/>
            <person name="Nelson A.B."/>
            <person name="Fuks G."/>
            <person name="Kavchok S."/>
            <person name="Keizer G."/>
            <person name="Linton E."/>
            <person name="Llaca V."/>
            <person name="Song R."/>
            <person name="Tanyolac B."/>
            <person name="Young S."/>
            <person name="Ho-Il K."/>
            <person name="Hahn J.H."/>
            <person name="Sangsakoo G."/>
            <person name="Vanavichit A."/>
            <person name="de Mattos Luiz.A.T."/>
            <person name="Zimmer P.D."/>
            <person name="Malone G."/>
            <person name="Dellagostin O."/>
            <person name="de Oliveira A.C."/>
            <person name="Bevan M."/>
            <person name="Bancroft I."/>
            <person name="Minx P."/>
            <person name="Cordum H."/>
            <person name="Wilson R."/>
            <person name="Cheng Z."/>
            <person name="Jin W."/>
            <person name="Jiang J."/>
            <person name="Leong S.A."/>
            <person name="Iwama H."/>
            <person name="Gojobori T."/>
            <person name="Itoh T."/>
            <person name="Niimura Y."/>
            <person name="Fujii Y."/>
            <person name="Habara T."/>
            <person name="Sakai H."/>
            <person name="Sato Y."/>
            <person name="Wilson G."/>
            <person name="Kumar K."/>
            <person name="McCouch S."/>
            <person name="Juretic N."/>
            <person name="Hoen D."/>
            <person name="Wright S."/>
            <person name="Bruskiewich R."/>
            <person name="Bureau T."/>
            <person name="Miyao A."/>
            <person name="Hirochika H."/>
            <person name="Nishikawa T."/>
            <person name="Kadowaki K."/>
            <person name="Sugiura M."/>
            <person name="Burr B."/>
            <person name="Sasaki T."/>
        </authorList>
    </citation>
    <scope>NUCLEOTIDE SEQUENCE [LARGE SCALE GENOMIC DNA]</scope>
    <source>
        <strain evidence="4">cv. Nipponbare</strain>
    </source>
</reference>
<feature type="compositionally biased region" description="Basic residues" evidence="1">
    <location>
        <begin position="711"/>
        <end position="721"/>
    </location>
</feature>
<dbReference type="PANTHER" id="PTHR10775">
    <property type="entry name" value="OS08G0208400 PROTEIN"/>
    <property type="match status" value="1"/>
</dbReference>